<dbReference type="SUPFAM" id="SSF160246">
    <property type="entry name" value="EspE N-terminal domain-like"/>
    <property type="match status" value="1"/>
</dbReference>
<dbReference type="Gene3D" id="3.40.50.300">
    <property type="entry name" value="P-loop containing nucleotide triphosphate hydrolases"/>
    <property type="match status" value="1"/>
</dbReference>
<evidence type="ECO:0000259" key="4">
    <source>
        <dbReference type="PROSITE" id="PS00662"/>
    </source>
</evidence>
<dbReference type="RefSeq" id="WP_005742425.1">
    <property type="nucleotide sequence ID" value="NZ_CP031226.1"/>
</dbReference>
<name>A0AAD0M3Y0_PSEAV</name>
<accession>A0AAD0M3Y0</accession>
<dbReference type="SUPFAM" id="SSF52540">
    <property type="entry name" value="P-loop containing nucleoside triphosphate hydrolases"/>
    <property type="match status" value="1"/>
</dbReference>
<evidence type="ECO:0000256" key="2">
    <source>
        <dbReference type="ARBA" id="ARBA00022741"/>
    </source>
</evidence>
<evidence type="ECO:0000256" key="1">
    <source>
        <dbReference type="ARBA" id="ARBA00006611"/>
    </source>
</evidence>
<evidence type="ECO:0000313" key="6">
    <source>
        <dbReference type="Proteomes" id="UP000006426"/>
    </source>
</evidence>
<protein>
    <submittedName>
        <fullName evidence="5">Type II/IV secretion system protein</fullName>
    </submittedName>
</protein>
<proteinExistence type="inferred from homology"/>
<dbReference type="Pfam" id="PF00437">
    <property type="entry name" value="T2SSE"/>
    <property type="match status" value="1"/>
</dbReference>
<evidence type="ECO:0000256" key="3">
    <source>
        <dbReference type="ARBA" id="ARBA00022840"/>
    </source>
</evidence>
<dbReference type="PANTHER" id="PTHR30258">
    <property type="entry name" value="TYPE II SECRETION SYSTEM PROTEIN GSPE-RELATED"/>
    <property type="match status" value="1"/>
</dbReference>
<dbReference type="SMART" id="SM00382">
    <property type="entry name" value="AAA"/>
    <property type="match status" value="1"/>
</dbReference>
<feature type="domain" description="Bacterial type II secretion system protein E" evidence="4">
    <location>
        <begin position="350"/>
        <end position="364"/>
    </location>
</feature>
<dbReference type="InterPro" id="IPR027417">
    <property type="entry name" value="P-loop_NTPase"/>
</dbReference>
<dbReference type="InterPro" id="IPR037257">
    <property type="entry name" value="T2SS_E_N_sf"/>
</dbReference>
<dbReference type="GO" id="GO:0005886">
    <property type="term" value="C:plasma membrane"/>
    <property type="evidence" value="ECO:0007669"/>
    <property type="project" value="TreeGrafter"/>
</dbReference>
<dbReference type="PROSITE" id="PS00662">
    <property type="entry name" value="T2SP_E"/>
    <property type="match status" value="1"/>
</dbReference>
<dbReference type="GO" id="GO:0005524">
    <property type="term" value="F:ATP binding"/>
    <property type="evidence" value="ECO:0007669"/>
    <property type="project" value="UniProtKB-KW"/>
</dbReference>
<dbReference type="Proteomes" id="UP000006426">
    <property type="component" value="Plasmid pmppla107"/>
</dbReference>
<dbReference type="AlphaFoldDB" id="A0AAD0M3Y0"/>
<keyword evidence="5" id="KW-0614">Plasmid</keyword>
<keyword evidence="3" id="KW-0067">ATP-binding</keyword>
<sequence length="513" mass="57426">MISSKSVQRELTPKERQLEQVLIARSLVNPQAINAAKMESGITNESIGTILVNNGFLRKSDLVQALLSITPDALMDEELIVPQVPLDLLIRHKIMLAAETVEAVYLACLCPTAQARNLLARYFPKQKLVFIPANVERIHSYVEKLRIISDSDSSILELLLREAILHKASDIHIDPRRNSYSVFMRFLGVRTLVHESDLDEYLVLAAKIKDRSKMDLAERRVPQDGGFSIEYNGRLIDLRVAAVPTNFGESIVIRILDPERAQFNLETLGISGVDEWKKGISRSDGLCLICGPTGSGKTTTLNATTRFLDRFSQAIYTVEDPVEYTTPFVKQVNINETVGLNFPRALRSFMRADPDVIIVGEVRDADTARIAIKAAETGHLVFATLHTGSIQASIQRLKDLGVDPHELKYVLRSVMVQRLMRTLCPACGGVEGESEGCPVCTGRRYTNRTIVSECSYFSGMTEVNRLLNTQDVTWQTMIEDAYHRYMQGMTDKAEFFRVFGAEATEIIAERGDR</sequence>
<dbReference type="InterPro" id="IPR001482">
    <property type="entry name" value="T2SS/T4SS_dom"/>
</dbReference>
<dbReference type="Gene3D" id="3.30.450.90">
    <property type="match status" value="1"/>
</dbReference>
<gene>
    <name evidence="5" type="ORF">PLA107_029700</name>
</gene>
<comment type="similarity">
    <text evidence="1">Belongs to the GSP E family.</text>
</comment>
<geneLocation type="plasmid" evidence="6">
    <name>pmppla107</name>
</geneLocation>
<evidence type="ECO:0000313" key="5">
    <source>
        <dbReference type="EMBL" id="AXH59403.1"/>
    </source>
</evidence>
<dbReference type="EMBL" id="CP031226">
    <property type="protein sequence ID" value="AXH59403.1"/>
    <property type="molecule type" value="Genomic_DNA"/>
</dbReference>
<dbReference type="GeneID" id="39474212"/>
<reference evidence="5 6" key="1">
    <citation type="journal article" date="2011" name="PLoS Pathog.">
        <title>Dynamic evolution of pathogenicity revealed by sequencing and comparative genomics of 19 Pseudomonas syringae isolates.</title>
        <authorList>
            <person name="Baltrus D.A."/>
            <person name="Nishimura M.T."/>
            <person name="Romanchuk A."/>
            <person name="Chang J.H."/>
            <person name="Mukhtar M.S."/>
            <person name="Cherkis K."/>
            <person name="Roach J."/>
            <person name="Grant S.R."/>
            <person name="Jones C.D."/>
            <person name="Dangl J.L."/>
        </authorList>
    </citation>
    <scope>NUCLEOTIDE SEQUENCE [LARGE SCALE GENOMIC DNA]</scope>
    <source>
        <strain evidence="5 6">M301315</strain>
    </source>
</reference>
<dbReference type="CDD" id="cd01129">
    <property type="entry name" value="PulE-GspE-like"/>
    <property type="match status" value="1"/>
</dbReference>
<keyword evidence="2" id="KW-0547">Nucleotide-binding</keyword>
<dbReference type="InterPro" id="IPR003593">
    <property type="entry name" value="AAA+_ATPase"/>
</dbReference>
<dbReference type="PANTHER" id="PTHR30258:SF1">
    <property type="entry name" value="PROTEIN TRANSPORT PROTEIN HOFB HOMOLOG"/>
    <property type="match status" value="1"/>
</dbReference>
<organism evidence="5 6">
    <name type="scientific">Pseudomonas amygdali pv. lachrymans str. M301315</name>
    <dbReference type="NCBI Taxonomy" id="629260"/>
    <lineage>
        <taxon>Bacteria</taxon>
        <taxon>Pseudomonadati</taxon>
        <taxon>Pseudomonadota</taxon>
        <taxon>Gammaproteobacteria</taxon>
        <taxon>Pseudomonadales</taxon>
        <taxon>Pseudomonadaceae</taxon>
        <taxon>Pseudomonas</taxon>
        <taxon>Pseudomonas amygdali</taxon>
    </lineage>
</organism>
<dbReference type="GO" id="GO:0016887">
    <property type="term" value="F:ATP hydrolysis activity"/>
    <property type="evidence" value="ECO:0007669"/>
    <property type="project" value="TreeGrafter"/>
</dbReference>